<organism evidence="13 14">
    <name type="scientific">Pseudomonas salomonii</name>
    <dbReference type="NCBI Taxonomy" id="191391"/>
    <lineage>
        <taxon>Bacteria</taxon>
        <taxon>Pseudomonadati</taxon>
        <taxon>Pseudomonadota</taxon>
        <taxon>Gammaproteobacteria</taxon>
        <taxon>Pseudomonadales</taxon>
        <taxon>Pseudomonadaceae</taxon>
        <taxon>Pseudomonas</taxon>
    </lineage>
</organism>
<evidence type="ECO:0000259" key="11">
    <source>
        <dbReference type="PROSITE" id="PS50111"/>
    </source>
</evidence>
<reference evidence="13 14" key="1">
    <citation type="submission" date="2018-08" db="EMBL/GenBank/DDBJ databases">
        <title>Recombination of ecologically and evolutionarily significant loci maintains genetic cohesion in the Pseudomonas syringae species complex.</title>
        <authorList>
            <person name="Dillon M."/>
            <person name="Thakur S."/>
            <person name="Almeida R.N.D."/>
            <person name="Weir B.S."/>
            <person name="Guttman D.S."/>
        </authorList>
    </citation>
    <scope>NUCLEOTIDE SEQUENCE [LARGE SCALE GENOMIC DNA]</scope>
    <source>
        <strain evidence="13 14">ICMP 11288</strain>
    </source>
</reference>
<dbReference type="GO" id="GO:0006935">
    <property type="term" value="P:chemotaxis"/>
    <property type="evidence" value="ECO:0007669"/>
    <property type="project" value="InterPro"/>
</dbReference>
<dbReference type="GO" id="GO:0007165">
    <property type="term" value="P:signal transduction"/>
    <property type="evidence" value="ECO:0007669"/>
    <property type="project" value="UniProtKB-KW"/>
</dbReference>
<dbReference type="InterPro" id="IPR004089">
    <property type="entry name" value="MCPsignal_dom"/>
</dbReference>
<dbReference type="Gene3D" id="3.30.450.20">
    <property type="entry name" value="PAS domain"/>
    <property type="match status" value="1"/>
</dbReference>
<feature type="transmembrane region" description="Helical" evidence="10">
    <location>
        <begin position="27"/>
        <end position="48"/>
    </location>
</feature>
<sequence length="719" mass="77534">MWKNNSASRFVSKSEKIMKIKSLQLSIMFYAGAAILSVVAVLVLYALISGEKTQNWIGDKTREVLGGEVKEHLVGLSKYQVSEIQRQLDQPIAVAKNLARANVLAVSKSDGDREAEGKLLSDLALDALVQNPQLVTTYIAWEPEGIFEESANRGLSEQERFLPLWFRAEGGKYTLSKLYAMESEALLPTGVREGEFYLCPKQSRSACATDPVIYTINGKSVQLTAFTAPILIKDKFKGIAGASLDLEFVQKILEKANRELYGGVGDMALVSGNGRFVAYTGDASKVGKSASEMFGTELVSSFSTLSTSDESYNLDQRGMIQLAIRFAVANTATKWTLLVRLPESVVFKSVSDLKNLLEQHYISEARSMGLVGLLVSGFGILIVGLVARGIVRPLHSMLAMIKNIAKGEGDLTQRLSSSRADELGLIAQEFNVFLEKLQMLIIKVVDSTRMIADSTSDGAAMAAQTHKGMQSQQSDFEQIATAINEMTTSSQDVAANAMNAARATGRAEQAVSDGKVAMEDAVAAIHSLAIRMEDSVKTVKVLEESSNDIGAVVTAIRAVAEQTNLLALNAAIEAARAGDHGRGFAVVADEVRSLAQKTQLATEEVRLIIERLQGGSQSVTQSMLESHTHTQSCLQQAQMAAHTFLGITASVNIINEMNNQIAAAAEQQSQVAEEINFTITGMGQITDQVATAAKKALESGSTLNALSAEQCRLVSQFRV</sequence>
<dbReference type="PROSITE" id="PS50885">
    <property type="entry name" value="HAMP"/>
    <property type="match status" value="1"/>
</dbReference>
<dbReference type="SUPFAM" id="SSF58104">
    <property type="entry name" value="Methyl-accepting chemotaxis protein (MCP) signaling domain"/>
    <property type="match status" value="1"/>
</dbReference>
<evidence type="ECO:0000256" key="6">
    <source>
        <dbReference type="ARBA" id="ARBA00023136"/>
    </source>
</evidence>
<proteinExistence type="inferred from homology"/>
<feature type="domain" description="HAMP" evidence="12">
    <location>
        <begin position="388"/>
        <end position="442"/>
    </location>
</feature>
<comment type="subcellular location">
    <subcellularLocation>
        <location evidence="1">Cell membrane</location>
        <topology evidence="1">Multi-pass membrane protein</topology>
    </subcellularLocation>
</comment>
<evidence type="ECO:0000256" key="10">
    <source>
        <dbReference type="SAM" id="Phobius"/>
    </source>
</evidence>
<evidence type="ECO:0000259" key="12">
    <source>
        <dbReference type="PROSITE" id="PS50885"/>
    </source>
</evidence>
<dbReference type="CDD" id="cd11386">
    <property type="entry name" value="MCP_signal"/>
    <property type="match status" value="1"/>
</dbReference>
<feature type="domain" description="Methyl-accepting transducer" evidence="11">
    <location>
        <begin position="447"/>
        <end position="683"/>
    </location>
</feature>
<evidence type="ECO:0000256" key="4">
    <source>
        <dbReference type="ARBA" id="ARBA00022692"/>
    </source>
</evidence>
<evidence type="ECO:0000313" key="14">
    <source>
        <dbReference type="Proteomes" id="UP000277179"/>
    </source>
</evidence>
<dbReference type="PANTHER" id="PTHR32089">
    <property type="entry name" value="METHYL-ACCEPTING CHEMOTAXIS PROTEIN MCPB"/>
    <property type="match status" value="1"/>
</dbReference>
<dbReference type="Pfam" id="PF00672">
    <property type="entry name" value="HAMP"/>
    <property type="match status" value="1"/>
</dbReference>
<dbReference type="CDD" id="cd06225">
    <property type="entry name" value="HAMP"/>
    <property type="match status" value="1"/>
</dbReference>
<keyword evidence="4 10" id="KW-0812">Transmembrane</keyword>
<dbReference type="PRINTS" id="PR00260">
    <property type="entry name" value="CHEMTRNSDUCR"/>
</dbReference>
<dbReference type="InterPro" id="IPR003660">
    <property type="entry name" value="HAMP_dom"/>
</dbReference>
<comment type="caution">
    <text evidence="13">The sequence shown here is derived from an EMBL/GenBank/DDBJ whole genome shotgun (WGS) entry which is preliminary data.</text>
</comment>
<protein>
    <recommendedName>
        <fullName evidence="15">Methyl-accepting chemotaxis protein</fullName>
    </recommendedName>
</protein>
<evidence type="ECO:0000256" key="2">
    <source>
        <dbReference type="ARBA" id="ARBA00022475"/>
    </source>
</evidence>
<keyword evidence="5 10" id="KW-1133">Transmembrane helix</keyword>
<accession>A0A3M4PV79</accession>
<dbReference type="FunFam" id="1.10.287.950:FF:000001">
    <property type="entry name" value="Methyl-accepting chemotaxis sensory transducer"/>
    <property type="match status" value="1"/>
</dbReference>
<dbReference type="AlphaFoldDB" id="A0A3M4PV79"/>
<dbReference type="PANTHER" id="PTHR32089:SF119">
    <property type="entry name" value="METHYL-ACCEPTING CHEMOTAXIS PROTEIN CTPL"/>
    <property type="match status" value="1"/>
</dbReference>
<evidence type="ECO:0000256" key="9">
    <source>
        <dbReference type="PROSITE-ProRule" id="PRU00284"/>
    </source>
</evidence>
<dbReference type="PROSITE" id="PS50111">
    <property type="entry name" value="CHEMOTAXIS_TRANSDUC_2"/>
    <property type="match status" value="1"/>
</dbReference>
<evidence type="ECO:0000256" key="3">
    <source>
        <dbReference type="ARBA" id="ARBA00022481"/>
    </source>
</evidence>
<name>A0A3M4PV79_9PSED</name>
<gene>
    <name evidence="13" type="ORF">ALP97_00614</name>
</gene>
<dbReference type="GO" id="GO:0005886">
    <property type="term" value="C:plasma membrane"/>
    <property type="evidence" value="ECO:0007669"/>
    <property type="project" value="UniProtKB-SubCell"/>
</dbReference>
<evidence type="ECO:0000256" key="1">
    <source>
        <dbReference type="ARBA" id="ARBA00004651"/>
    </source>
</evidence>
<evidence type="ECO:0000256" key="5">
    <source>
        <dbReference type="ARBA" id="ARBA00022989"/>
    </source>
</evidence>
<dbReference type="SMART" id="SM00304">
    <property type="entry name" value="HAMP"/>
    <property type="match status" value="1"/>
</dbReference>
<dbReference type="CDD" id="cd12913">
    <property type="entry name" value="PDC1_MCP_like"/>
    <property type="match status" value="1"/>
</dbReference>
<dbReference type="SMART" id="SM00283">
    <property type="entry name" value="MA"/>
    <property type="match status" value="1"/>
</dbReference>
<evidence type="ECO:0000313" key="13">
    <source>
        <dbReference type="EMBL" id="RMQ82019.1"/>
    </source>
</evidence>
<keyword evidence="6 10" id="KW-0472">Membrane</keyword>
<dbReference type="EMBL" id="RBRL01000444">
    <property type="protein sequence ID" value="RMQ82019.1"/>
    <property type="molecule type" value="Genomic_DNA"/>
</dbReference>
<evidence type="ECO:0000256" key="8">
    <source>
        <dbReference type="ARBA" id="ARBA00029447"/>
    </source>
</evidence>
<keyword evidence="2" id="KW-1003">Cell membrane</keyword>
<keyword evidence="3" id="KW-0488">Methylation</keyword>
<evidence type="ECO:0008006" key="15">
    <source>
        <dbReference type="Google" id="ProtNLM"/>
    </source>
</evidence>
<evidence type="ECO:0000256" key="7">
    <source>
        <dbReference type="ARBA" id="ARBA00023224"/>
    </source>
</evidence>
<keyword evidence="7 9" id="KW-0807">Transducer</keyword>
<comment type="similarity">
    <text evidence="8">Belongs to the methyl-accepting chemotaxis (MCP) protein family.</text>
</comment>
<dbReference type="Gene3D" id="1.10.287.950">
    <property type="entry name" value="Methyl-accepting chemotaxis protein"/>
    <property type="match status" value="1"/>
</dbReference>
<feature type="transmembrane region" description="Helical" evidence="10">
    <location>
        <begin position="368"/>
        <end position="391"/>
    </location>
</feature>
<dbReference type="GO" id="GO:0004888">
    <property type="term" value="F:transmembrane signaling receptor activity"/>
    <property type="evidence" value="ECO:0007669"/>
    <property type="project" value="InterPro"/>
</dbReference>
<dbReference type="InterPro" id="IPR004090">
    <property type="entry name" value="Chemotax_Me-accpt_rcpt"/>
</dbReference>
<dbReference type="Pfam" id="PF00015">
    <property type="entry name" value="MCPsignal"/>
    <property type="match status" value="1"/>
</dbReference>
<dbReference type="Proteomes" id="UP000277179">
    <property type="component" value="Unassembled WGS sequence"/>
</dbReference>